<dbReference type="SUPFAM" id="SSF55729">
    <property type="entry name" value="Acyl-CoA N-acyltransferases (Nat)"/>
    <property type="match status" value="1"/>
</dbReference>
<dbReference type="Gene3D" id="3.40.630.30">
    <property type="match status" value="1"/>
</dbReference>
<name>A0ABQ0RPY0_GLUNI</name>
<dbReference type="InterPro" id="IPR000182">
    <property type="entry name" value="GNAT_dom"/>
</dbReference>
<evidence type="ECO:0000259" key="1">
    <source>
        <dbReference type="PROSITE" id="PS51186"/>
    </source>
</evidence>
<dbReference type="Pfam" id="PF00583">
    <property type="entry name" value="Acetyltransf_1"/>
    <property type="match status" value="1"/>
</dbReference>
<accession>A0ABQ0RPY0</accession>
<comment type="caution">
    <text evidence="2">The sequence shown here is derived from an EMBL/GenBank/DDBJ whole genome shotgun (WGS) entry which is preliminary data.</text>
</comment>
<gene>
    <name evidence="2" type="ORF">ANI01nite_27590</name>
</gene>
<feature type="domain" description="N-acetyltransferase" evidence="1">
    <location>
        <begin position="81"/>
        <end position="221"/>
    </location>
</feature>
<evidence type="ECO:0000313" key="2">
    <source>
        <dbReference type="EMBL" id="GEC13556.1"/>
    </source>
</evidence>
<sequence>MRKHMHRPLRGGWVGCIELTEAEGIAMIEIKRVDALAGFQPSDIAAVLVGGFAEDFAYFSKDQETLARAFAHMIIPERFYVALVDGVPAAIASLTEADQECFTPDRSEFQRHLGTWHGLISYFIVRTQFLGAFKGARPGLAEIGFVTTAPQYQGRGVATELMKHLLALPFDEFVLRDIKDTNVAALSLYRKLGFSESDSRPARFAKRAGFSRYVSMNRKAA</sequence>
<dbReference type="CDD" id="cd04301">
    <property type="entry name" value="NAT_SF"/>
    <property type="match status" value="1"/>
</dbReference>
<proteinExistence type="predicted"/>
<dbReference type="PROSITE" id="PS51186">
    <property type="entry name" value="GNAT"/>
    <property type="match status" value="1"/>
</dbReference>
<dbReference type="Proteomes" id="UP000316242">
    <property type="component" value="Unassembled WGS sequence"/>
</dbReference>
<organism evidence="2 3">
    <name type="scientific">Glutamicibacter nicotianae</name>
    <name type="common">Arthrobacter nicotianae</name>
    <dbReference type="NCBI Taxonomy" id="37929"/>
    <lineage>
        <taxon>Bacteria</taxon>
        <taxon>Bacillati</taxon>
        <taxon>Actinomycetota</taxon>
        <taxon>Actinomycetes</taxon>
        <taxon>Micrococcales</taxon>
        <taxon>Micrococcaceae</taxon>
        <taxon>Glutamicibacter</taxon>
    </lineage>
</organism>
<dbReference type="InterPro" id="IPR016181">
    <property type="entry name" value="Acyl_CoA_acyltransferase"/>
</dbReference>
<evidence type="ECO:0000313" key="3">
    <source>
        <dbReference type="Proteomes" id="UP000316242"/>
    </source>
</evidence>
<dbReference type="EMBL" id="BJNE01000015">
    <property type="protein sequence ID" value="GEC13556.1"/>
    <property type="molecule type" value="Genomic_DNA"/>
</dbReference>
<protein>
    <recommendedName>
        <fullName evidence="1">N-acetyltransferase domain-containing protein</fullName>
    </recommendedName>
</protein>
<keyword evidence="3" id="KW-1185">Reference proteome</keyword>
<reference evidence="2 3" key="1">
    <citation type="submission" date="2019-06" db="EMBL/GenBank/DDBJ databases">
        <title>Whole genome shotgun sequence of Glutamicibacter nicotianae NBRC 14234.</title>
        <authorList>
            <person name="Hosoyama A."/>
            <person name="Uohara A."/>
            <person name="Ohji S."/>
            <person name="Ichikawa N."/>
        </authorList>
    </citation>
    <scope>NUCLEOTIDE SEQUENCE [LARGE SCALE GENOMIC DNA]</scope>
    <source>
        <strain evidence="2 3">NBRC 14234</strain>
    </source>
</reference>